<dbReference type="EMBL" id="SLWN01000004">
    <property type="protein sequence ID" value="TCO32749.1"/>
    <property type="molecule type" value="Genomic_DNA"/>
</dbReference>
<dbReference type="CDD" id="cd06288">
    <property type="entry name" value="PBP1_sucrose_transcription_regulator"/>
    <property type="match status" value="1"/>
</dbReference>
<dbReference type="InterPro" id="IPR010982">
    <property type="entry name" value="Lambda_DNA-bd_dom_sf"/>
</dbReference>
<evidence type="ECO:0000256" key="2">
    <source>
        <dbReference type="ARBA" id="ARBA00023015"/>
    </source>
</evidence>
<dbReference type="InterPro" id="IPR028082">
    <property type="entry name" value="Peripla_BP_I"/>
</dbReference>
<dbReference type="PROSITE" id="PS50932">
    <property type="entry name" value="HTH_LACI_2"/>
    <property type="match status" value="1"/>
</dbReference>
<dbReference type="RefSeq" id="WP_199238172.1">
    <property type="nucleotide sequence ID" value="NZ_SLWN01000004.1"/>
</dbReference>
<dbReference type="CDD" id="cd01392">
    <property type="entry name" value="HTH_LacI"/>
    <property type="match status" value="1"/>
</dbReference>
<dbReference type="InterPro" id="IPR046335">
    <property type="entry name" value="LacI/GalR-like_sensor"/>
</dbReference>
<dbReference type="PANTHER" id="PTHR30146:SF148">
    <property type="entry name" value="HTH-TYPE TRANSCRIPTIONAL REPRESSOR PURR-RELATED"/>
    <property type="match status" value="1"/>
</dbReference>
<reference evidence="6 7" key="1">
    <citation type="journal article" date="2015" name="Stand. Genomic Sci.">
        <title>Genomic Encyclopedia of Bacterial and Archaeal Type Strains, Phase III: the genomes of soil and plant-associated and newly described type strains.</title>
        <authorList>
            <person name="Whitman W.B."/>
            <person name="Woyke T."/>
            <person name="Klenk H.P."/>
            <person name="Zhou Y."/>
            <person name="Lilburn T.G."/>
            <person name="Beck B.J."/>
            <person name="De Vos P."/>
            <person name="Vandamme P."/>
            <person name="Eisen J.A."/>
            <person name="Garrity G."/>
            <person name="Hugenholtz P."/>
            <person name="Kyrpides N.C."/>
        </authorList>
    </citation>
    <scope>NUCLEOTIDE SEQUENCE [LARGE SCALE GENOMIC DNA]</scope>
    <source>
        <strain evidence="6 7">VKM Ac-2572</strain>
    </source>
</reference>
<keyword evidence="7" id="KW-1185">Reference proteome</keyword>
<dbReference type="GO" id="GO:0000976">
    <property type="term" value="F:transcription cis-regulatory region binding"/>
    <property type="evidence" value="ECO:0007669"/>
    <property type="project" value="TreeGrafter"/>
</dbReference>
<dbReference type="Proteomes" id="UP000294508">
    <property type="component" value="Unassembled WGS sequence"/>
</dbReference>
<dbReference type="Gene3D" id="1.10.260.40">
    <property type="entry name" value="lambda repressor-like DNA-binding domains"/>
    <property type="match status" value="1"/>
</dbReference>
<dbReference type="Pfam" id="PF13377">
    <property type="entry name" value="Peripla_BP_3"/>
    <property type="match status" value="1"/>
</dbReference>
<gene>
    <name evidence="6" type="ORF">EV652_104355</name>
</gene>
<keyword evidence="4" id="KW-0804">Transcription</keyword>
<evidence type="ECO:0000256" key="3">
    <source>
        <dbReference type="ARBA" id="ARBA00023125"/>
    </source>
</evidence>
<evidence type="ECO:0000313" key="6">
    <source>
        <dbReference type="EMBL" id="TCO32749.1"/>
    </source>
</evidence>
<dbReference type="SMART" id="SM00354">
    <property type="entry name" value="HTH_LACI"/>
    <property type="match status" value="1"/>
</dbReference>
<evidence type="ECO:0000256" key="1">
    <source>
        <dbReference type="ARBA" id="ARBA00022491"/>
    </source>
</evidence>
<evidence type="ECO:0000259" key="5">
    <source>
        <dbReference type="PROSITE" id="PS50932"/>
    </source>
</evidence>
<feature type="domain" description="HTH lacI-type" evidence="5">
    <location>
        <begin position="6"/>
        <end position="62"/>
    </location>
</feature>
<dbReference type="Gene3D" id="3.40.50.2300">
    <property type="match status" value="2"/>
</dbReference>
<keyword evidence="2" id="KW-0805">Transcription regulation</keyword>
<comment type="caution">
    <text evidence="6">The sequence shown here is derived from an EMBL/GenBank/DDBJ whole genome shotgun (WGS) entry which is preliminary data.</text>
</comment>
<dbReference type="PANTHER" id="PTHR30146">
    <property type="entry name" value="LACI-RELATED TRANSCRIPTIONAL REPRESSOR"/>
    <property type="match status" value="1"/>
</dbReference>
<protein>
    <submittedName>
        <fullName evidence="6">LacI family transcriptional regulator</fullName>
    </submittedName>
</protein>
<dbReference type="SUPFAM" id="SSF47413">
    <property type="entry name" value="lambda repressor-like DNA-binding domains"/>
    <property type="match status" value="1"/>
</dbReference>
<name>A0A4R2HP66_9ACTN</name>
<dbReference type="Pfam" id="PF00356">
    <property type="entry name" value="LacI"/>
    <property type="match status" value="1"/>
</dbReference>
<keyword evidence="1" id="KW-0678">Repressor</keyword>
<dbReference type="AlphaFoldDB" id="A0A4R2HP66"/>
<dbReference type="InterPro" id="IPR000843">
    <property type="entry name" value="HTH_LacI"/>
</dbReference>
<keyword evidence="3" id="KW-0238">DNA-binding</keyword>
<proteinExistence type="predicted"/>
<organism evidence="6 7">
    <name type="scientific">Kribbella steppae</name>
    <dbReference type="NCBI Taxonomy" id="2512223"/>
    <lineage>
        <taxon>Bacteria</taxon>
        <taxon>Bacillati</taxon>
        <taxon>Actinomycetota</taxon>
        <taxon>Actinomycetes</taxon>
        <taxon>Propionibacteriales</taxon>
        <taxon>Kribbellaceae</taxon>
        <taxon>Kribbella</taxon>
    </lineage>
</organism>
<sequence length="340" mass="35503">MGKRRVTSTDIAKASGVSRSAVSLVLNGRGAGMVDAEKQERIRAIAREMGYVPNASAVNLRRQRTATIGLVTDAIASAPFAGPLLSGASDVALEAGYMILTIDTWQHPAYVDGAMTTLRARDVDGLIYADAGLRQLDRLDAPPGLPLVMANAYVADNSLPAFIPDDEGGGRSAAELVLEAGHRRIAFITGNSDSPATQARIRGFTAAMNDAGLPIEDSIIAARYSVSSNHAAALELLRRPDRPTAILAANDRGATGVVLAAASLGLSVPRDLSVVGYDDEQFLAAEVPPGLTTIALPHREMGQRATAELLARIAGEDHGEGGTQRLPCLPVIRGTVTSPA</sequence>
<dbReference type="GO" id="GO:0003700">
    <property type="term" value="F:DNA-binding transcription factor activity"/>
    <property type="evidence" value="ECO:0007669"/>
    <property type="project" value="TreeGrafter"/>
</dbReference>
<evidence type="ECO:0000256" key="4">
    <source>
        <dbReference type="ARBA" id="ARBA00023163"/>
    </source>
</evidence>
<evidence type="ECO:0000313" key="7">
    <source>
        <dbReference type="Proteomes" id="UP000294508"/>
    </source>
</evidence>
<accession>A0A4R2HP66</accession>
<dbReference type="SUPFAM" id="SSF53822">
    <property type="entry name" value="Periplasmic binding protein-like I"/>
    <property type="match status" value="1"/>
</dbReference>